<dbReference type="KEGG" id="mcg:GL4_3188"/>
<dbReference type="Proteomes" id="UP000031643">
    <property type="component" value="Chromosome"/>
</dbReference>
<evidence type="ECO:0000313" key="3">
    <source>
        <dbReference type="EMBL" id="BAQ18619.1"/>
    </source>
</evidence>
<feature type="domain" description="GH15-like" evidence="1">
    <location>
        <begin position="283"/>
        <end position="654"/>
    </location>
</feature>
<dbReference type="GO" id="GO:0004339">
    <property type="term" value="F:glucan 1,4-alpha-glucosidase activity"/>
    <property type="evidence" value="ECO:0007669"/>
    <property type="project" value="UniProtKB-EC"/>
</dbReference>
<dbReference type="GO" id="GO:0005975">
    <property type="term" value="P:carbohydrate metabolic process"/>
    <property type="evidence" value="ECO:0007669"/>
    <property type="project" value="InterPro"/>
</dbReference>
<reference evidence="3 4" key="1">
    <citation type="submission" date="2014-09" db="EMBL/GenBank/DDBJ databases">
        <title>Genome sequencing of Methyloceanibacter caenitepidi Gela4.</title>
        <authorList>
            <person name="Takeuchi M."/>
            <person name="Susumu S."/>
            <person name="Kamagata Y."/>
            <person name="Oshima K."/>
            <person name="Hattori M."/>
            <person name="Iwasaki W."/>
        </authorList>
    </citation>
    <scope>NUCLEOTIDE SEQUENCE [LARGE SCALE GENOMIC DNA]</scope>
    <source>
        <strain evidence="3 4">Gela4</strain>
    </source>
</reference>
<dbReference type="CDD" id="cd07430">
    <property type="entry name" value="GH15_N"/>
    <property type="match status" value="1"/>
</dbReference>
<dbReference type="Pfam" id="PF00723">
    <property type="entry name" value="Glyco_hydro_15"/>
    <property type="match status" value="1"/>
</dbReference>
<evidence type="ECO:0000259" key="2">
    <source>
        <dbReference type="Pfam" id="PF09137"/>
    </source>
</evidence>
<dbReference type="EMBL" id="AP014648">
    <property type="protein sequence ID" value="BAQ18619.1"/>
    <property type="molecule type" value="Genomic_DNA"/>
</dbReference>
<dbReference type="InterPro" id="IPR012341">
    <property type="entry name" value="6hp_glycosidase-like_sf"/>
</dbReference>
<dbReference type="InterPro" id="IPR008928">
    <property type="entry name" value="6-hairpin_glycosidase_sf"/>
</dbReference>
<accession>A0A0A8K983</accession>
<feature type="domain" description="Glucodextranase N-terminal" evidence="2">
    <location>
        <begin position="8"/>
        <end position="259"/>
    </location>
</feature>
<dbReference type="Gene3D" id="1.50.10.10">
    <property type="match status" value="1"/>
</dbReference>
<dbReference type="Pfam" id="PF09137">
    <property type="entry name" value="Glucodextran_N"/>
    <property type="match status" value="1"/>
</dbReference>
<evidence type="ECO:0000313" key="4">
    <source>
        <dbReference type="Proteomes" id="UP000031643"/>
    </source>
</evidence>
<dbReference type="STRING" id="1384459.GL4_3188"/>
<dbReference type="SUPFAM" id="SSF48208">
    <property type="entry name" value="Six-hairpin glycosidases"/>
    <property type="match status" value="1"/>
</dbReference>
<dbReference type="GO" id="GO:0016757">
    <property type="term" value="F:glycosyltransferase activity"/>
    <property type="evidence" value="ECO:0007669"/>
    <property type="project" value="UniProtKB-ARBA"/>
</dbReference>
<dbReference type="SUPFAM" id="SSF74650">
    <property type="entry name" value="Galactose mutarotase-like"/>
    <property type="match status" value="1"/>
</dbReference>
<dbReference type="AlphaFoldDB" id="A0A0A8K983"/>
<proteinExistence type="predicted"/>
<keyword evidence="3" id="KW-0378">Hydrolase</keyword>
<dbReference type="RefSeq" id="WP_045368864.1">
    <property type="nucleotide sequence ID" value="NZ_AP014648.1"/>
</dbReference>
<dbReference type="InterPro" id="IPR011613">
    <property type="entry name" value="GH15-like"/>
</dbReference>
<dbReference type="Gene3D" id="2.70.98.10">
    <property type="match status" value="1"/>
</dbReference>
<gene>
    <name evidence="3" type="ORF">GL4_3188</name>
</gene>
<protein>
    <submittedName>
        <fullName evidence="3">Glucoamylase</fullName>
        <ecNumber evidence="3">3.2.1.3</ecNumber>
    </submittedName>
</protein>
<dbReference type="InterPro" id="IPR014718">
    <property type="entry name" value="GH-type_carb-bd"/>
</dbReference>
<evidence type="ECO:0000259" key="1">
    <source>
        <dbReference type="Pfam" id="PF00723"/>
    </source>
</evidence>
<keyword evidence="4" id="KW-1185">Reference proteome</keyword>
<dbReference type="HOGENOM" id="CLU_010471_0_0_5"/>
<dbReference type="PANTHER" id="PTHR31616">
    <property type="entry name" value="TREHALASE"/>
    <property type="match status" value="1"/>
</dbReference>
<dbReference type="PANTHER" id="PTHR31616:SF0">
    <property type="entry name" value="GLUCAN 1,4-ALPHA-GLUCOSIDASE"/>
    <property type="match status" value="1"/>
</dbReference>
<dbReference type="OrthoDB" id="9806081at2"/>
<dbReference type="InterPro" id="IPR015220">
    <property type="entry name" value="Glucodextranase_N"/>
</dbReference>
<name>A0A0A8K983_9HYPH</name>
<organism evidence="3 4">
    <name type="scientific">Methyloceanibacter caenitepidi</name>
    <dbReference type="NCBI Taxonomy" id="1384459"/>
    <lineage>
        <taxon>Bacteria</taxon>
        <taxon>Pseudomonadati</taxon>
        <taxon>Pseudomonadota</taxon>
        <taxon>Alphaproteobacteria</taxon>
        <taxon>Hyphomicrobiales</taxon>
        <taxon>Hyphomicrobiaceae</taxon>
        <taxon>Methyloceanibacter</taxon>
    </lineage>
</organism>
<dbReference type="InterPro" id="IPR011013">
    <property type="entry name" value="Gal_mutarotase_sf_dom"/>
</dbReference>
<dbReference type="GO" id="GO:0030246">
    <property type="term" value="F:carbohydrate binding"/>
    <property type="evidence" value="ECO:0007669"/>
    <property type="project" value="InterPro"/>
</dbReference>
<sequence length="787" mass="86243">MKAPNGPCRPTWAPARKDIVGRSLGSSRLWYTLAQGIVTELYYPRIDIPQIKDLGFIVADGNGFWVELRRNGDYTVELAAPGVPSATVTHRHPRFTFTMEVCPSQQRDVLLIRYKLEGDPALKPYVLLAARLGDNAENNVAYVGHHDGRDVLWAEQDRFALALTAVRDDGSDAFGKRSVGCLGVSDGWQDFNHNGQMGWLYDEAGPGAVSLMGELTPSGTLSLGFGASKEAAATLSASAIMDNFDEEVRENTLAWQDWLRQRRPATFGGEIDDRLALCATVIKVHQDQTFRGAAIASLSIPWGDTSTSRGGYHLVWPRDLVETAGALVAMGSFRDAREVLRYLMATQHTDGHWFQNQWLGGHPFWQGIQLDEAAFPILLAATLESHGALDDIPVRTMIARAAGFICRVGPTTDQDRWEEDSGLNMFTIAVAISALVEASRYLDGAAKAHVLRVADYWNAKLEDWAFVRGTPLADQLGIKGYFIRTVPLDVLGTPGAANTPVVIKNLSQDPNLPASGQVSTDCLQLVRYGLREANNPFILDTIKAMDHLLKTDTPAGPVWHRYNNDGYGEHTDGTGFDGTGHGRGWPLLTGERGHYAVSAGEDVMPYVEAMMAMSNDVGLMPEQVWDTDPIPEYGLYPGKPSGSAMPLVWTHAEFAKLCHSLTAGRPVDRPQAAWARYQGVRPTIDYEIWGPRHKPTRIGAGRSLYIAVTAPALVHYGTNGWRDIHDVETEDTLLGVHVAKLPTEALNPGDTVEFTLYWPESGNWEGQDFQITVEGEPAVVPAHGAVS</sequence>
<keyword evidence="3" id="KW-0326">Glycosidase</keyword>
<dbReference type="EC" id="3.2.1.3" evidence="3"/>